<gene>
    <name evidence="2" type="primary">pyrH_1</name>
    <name evidence="4" type="synonym">LOC105271406</name>
    <name evidence="1" type="synonym">pyrH_0</name>
    <name evidence="1" type="ORF">g.12272</name>
    <name evidence="2" type="ORF">g.12275</name>
</gene>
<proteinExistence type="predicted"/>
<dbReference type="AlphaFoldDB" id="A0A0C9R1Y1"/>
<dbReference type="OrthoDB" id="6433308at2759"/>
<accession>A0A0C9R1Y1</accession>
<evidence type="ECO:0000313" key="2">
    <source>
        <dbReference type="EMBL" id="JAG76599.1"/>
    </source>
</evidence>
<evidence type="ECO:0000313" key="3">
    <source>
        <dbReference type="Proteomes" id="UP000694866"/>
    </source>
</evidence>
<dbReference type="Proteomes" id="UP000694866">
    <property type="component" value="Unplaced"/>
</dbReference>
<dbReference type="GeneID" id="105271406"/>
<reference evidence="2" key="1">
    <citation type="submission" date="2015-01" db="EMBL/GenBank/DDBJ databases">
        <title>Transcriptome Assembly of Fopius arisanus.</title>
        <authorList>
            <person name="Geib S."/>
        </authorList>
    </citation>
    <scope>NUCLEOTIDE SEQUENCE</scope>
</reference>
<evidence type="ECO:0000313" key="4">
    <source>
        <dbReference type="RefSeq" id="XP_011311243.1"/>
    </source>
</evidence>
<keyword evidence="3" id="KW-1185">Reference proteome</keyword>
<dbReference type="KEGG" id="fas:105271406"/>
<reference evidence="4" key="2">
    <citation type="submission" date="2025-04" db="UniProtKB">
        <authorList>
            <consortium name="RefSeq"/>
        </authorList>
    </citation>
    <scope>IDENTIFICATION</scope>
    <source>
        <strain evidence="4">USDA-PBARC FA_bdor</strain>
        <tissue evidence="4">Whole organism</tissue>
    </source>
</reference>
<protein>
    <submittedName>
        <fullName evidence="1">PyrH_0 protein</fullName>
    </submittedName>
    <submittedName>
        <fullName evidence="2">PyrH_1 protein</fullName>
    </submittedName>
</protein>
<evidence type="ECO:0000313" key="1">
    <source>
        <dbReference type="EMBL" id="JAG76597.1"/>
    </source>
</evidence>
<name>A0A0C9R1Y1_9HYME</name>
<organism evidence="2">
    <name type="scientific">Fopius arisanus</name>
    <dbReference type="NCBI Taxonomy" id="64838"/>
    <lineage>
        <taxon>Eukaryota</taxon>
        <taxon>Metazoa</taxon>
        <taxon>Ecdysozoa</taxon>
        <taxon>Arthropoda</taxon>
        <taxon>Hexapoda</taxon>
        <taxon>Insecta</taxon>
        <taxon>Pterygota</taxon>
        <taxon>Neoptera</taxon>
        <taxon>Endopterygota</taxon>
        <taxon>Hymenoptera</taxon>
        <taxon>Apocrita</taxon>
        <taxon>Ichneumonoidea</taxon>
        <taxon>Braconidae</taxon>
        <taxon>Opiinae</taxon>
        <taxon>Fopius</taxon>
    </lineage>
</organism>
<dbReference type="EMBL" id="GBYB01006832">
    <property type="protein sequence ID" value="JAG76599.1"/>
    <property type="molecule type" value="Transcribed_RNA"/>
</dbReference>
<dbReference type="EMBL" id="GBYB01006830">
    <property type="protein sequence ID" value="JAG76597.1"/>
    <property type="molecule type" value="Transcribed_RNA"/>
</dbReference>
<accession>A0A9R1U8I6</accession>
<sequence length="431" mass="48599">MKKYYQAALALTAALSLIALLFYRHEYNKLRFVLQVFNYFGSPSRNPSNETCLLADKLQRDFSEPSSTWQRLTDNLHVFSAYHVNDEVRVIAFGSTSYLKTNPITCSILTNPESPRKVTGNFSFEITSEDDTLDLAYIGDEKFYGLILVCRSLGISSHDKITGVQLLDAGNTRKSTIKVRNISENDGKNDSVVCVAPTPAKNAFIGKRMDLVTFVAFHRNIGLGNFIVYDSGISDTFNSGMKSLSRVLNMNFTYSTVSWNFPYDVEPRVIRHLVEVDCLYRGLGRAGLALTLAWNEYVNLKYHSTMASVVLDFNKVSGGDNPRGPFGMRTFAFCMEGPGEYLNFSTPMILSTTKRVRGEGSKEERRVYQLGDDEPFGKGRARKKLDDLIGIYRYELCEGEDVVQNQLLRFAENTPGSNIFQYYLTGRLFGD</sequence>
<dbReference type="RefSeq" id="XP_011311243.1">
    <property type="nucleotide sequence ID" value="XM_011312941.1"/>
</dbReference>